<name>A0AA37U153_9RHOB</name>
<keyword evidence="3" id="KW-1133">Transmembrane helix</keyword>
<gene>
    <name evidence="5" type="primary">glt</name>
    <name evidence="5" type="ORF">GCM10010873_07980</name>
</gene>
<dbReference type="SUPFAM" id="SSF51395">
    <property type="entry name" value="FMN-linked oxidoreductases"/>
    <property type="match status" value="1"/>
</dbReference>
<reference evidence="5 6" key="1">
    <citation type="journal article" date="2014" name="Int. J. Syst. Evol. Microbiol.">
        <title>Complete genome sequence of Corynebacterium casei LMG S-19264T (=DSM 44701T), isolated from a smear-ripened cheese.</title>
        <authorList>
            <consortium name="US DOE Joint Genome Institute (JGI-PGF)"/>
            <person name="Walter F."/>
            <person name="Albersmeier A."/>
            <person name="Kalinowski J."/>
            <person name="Ruckert C."/>
        </authorList>
    </citation>
    <scope>NUCLEOTIDE SEQUENCE [LARGE SCALE GENOMIC DNA]</scope>
    <source>
        <strain evidence="5 6">NBRC 111766</strain>
    </source>
</reference>
<sequence>MSFLRYPFEPRYMALTSCVVLTLVFAALSLRWLPYADMLELLAVIMAGLVALGIHDLLQTRHAILRNYPIVAHMRFLLEDIRPELRQYFFEGDKDGAPFPRDKRAIVYQRAKKELDKRPFGTMYDVYQEQYEWLHHSIAPQAAAPIEAMRVEIGIGPQAHSASLLNISAMSYGALSANAIRSLNKGAKAGRFFHDTGEGGVSPYHREFGGDLVWELGSGYFGARNLAGGFDATLFAEAAADPQIKMVELKLSQGAKPGHGGVLPAAKVTEEISRIRGVPMGQDCVSPASHSEFSTPGGLLEFVARMRELSGGKPAGFKLCIGHPWEFMAICKAMLETGITPDFIVIDGKEGGTGAAPLEFMDHVGMPLRDGLSFAHNALVGVGLRDKIKIGASGKITSAFDMAKVMALGADWCNAARGFMFAVGCIQAQSCHTGLCPTGVTSQDPARQRAIVVPDKAERVANFHHNTLHALAELVAAAGLSHPQDLRPHHFQRRASSDRVISFAEQYEQVKSGQLLADPASSPHFREAWALSSASSFARVG</sequence>
<dbReference type="PANTHER" id="PTHR43819">
    <property type="entry name" value="ARCHAEAL-TYPE GLUTAMATE SYNTHASE [NADPH]"/>
    <property type="match status" value="1"/>
</dbReference>
<dbReference type="InterPro" id="IPR024188">
    <property type="entry name" value="GltB"/>
</dbReference>
<dbReference type="Proteomes" id="UP001157355">
    <property type="component" value="Unassembled WGS sequence"/>
</dbReference>
<proteinExistence type="inferred from homology"/>
<organism evidence="5 6">
    <name type="scientific">Cypionkella aquatica</name>
    <dbReference type="NCBI Taxonomy" id="1756042"/>
    <lineage>
        <taxon>Bacteria</taxon>
        <taxon>Pseudomonadati</taxon>
        <taxon>Pseudomonadota</taxon>
        <taxon>Alphaproteobacteria</taxon>
        <taxon>Rhodobacterales</taxon>
        <taxon>Paracoccaceae</taxon>
        <taxon>Cypionkella</taxon>
    </lineage>
</organism>
<dbReference type="PIRSF" id="PIRSF006429">
    <property type="entry name" value="GOGAT_lg_2"/>
    <property type="match status" value="1"/>
</dbReference>
<dbReference type="GO" id="GO:0006537">
    <property type="term" value="P:glutamate biosynthetic process"/>
    <property type="evidence" value="ECO:0007669"/>
    <property type="project" value="InterPro"/>
</dbReference>
<keyword evidence="3" id="KW-0472">Membrane</keyword>
<dbReference type="GO" id="GO:0015930">
    <property type="term" value="F:glutamate synthase activity"/>
    <property type="evidence" value="ECO:0007669"/>
    <property type="project" value="InterPro"/>
</dbReference>
<dbReference type="PIRSF" id="PIRSF500060">
    <property type="entry name" value="UCP500060"/>
    <property type="match status" value="1"/>
</dbReference>
<feature type="transmembrane region" description="Helical" evidence="3">
    <location>
        <begin position="12"/>
        <end position="33"/>
    </location>
</feature>
<dbReference type="FunFam" id="3.20.20.70:FF:000156">
    <property type="entry name" value="Glutamate synthase domain protein"/>
    <property type="match status" value="1"/>
</dbReference>
<evidence type="ECO:0000256" key="3">
    <source>
        <dbReference type="SAM" id="Phobius"/>
    </source>
</evidence>
<keyword evidence="3" id="KW-0812">Transmembrane</keyword>
<evidence type="ECO:0000259" key="4">
    <source>
        <dbReference type="Pfam" id="PF01645"/>
    </source>
</evidence>
<dbReference type="EMBL" id="BSPP01000004">
    <property type="protein sequence ID" value="GLS85824.1"/>
    <property type="molecule type" value="Genomic_DNA"/>
</dbReference>
<dbReference type="PANTHER" id="PTHR43819:SF1">
    <property type="entry name" value="ARCHAEAL-TYPE GLUTAMATE SYNTHASE [NADPH]"/>
    <property type="match status" value="1"/>
</dbReference>
<dbReference type="Pfam" id="PF01645">
    <property type="entry name" value="Glu_synthase"/>
    <property type="match status" value="1"/>
</dbReference>
<dbReference type="CDD" id="cd02808">
    <property type="entry name" value="GltS_FMN"/>
    <property type="match status" value="1"/>
</dbReference>
<evidence type="ECO:0000256" key="1">
    <source>
        <dbReference type="ARBA" id="ARBA00009716"/>
    </source>
</evidence>
<comment type="similarity">
    <text evidence="1 2">Belongs to the glutamate synthase family.</text>
</comment>
<dbReference type="InterPro" id="IPR002932">
    <property type="entry name" value="Glu_synthdom"/>
</dbReference>
<accession>A0AA37U153</accession>
<evidence type="ECO:0000313" key="5">
    <source>
        <dbReference type="EMBL" id="GLS85824.1"/>
    </source>
</evidence>
<dbReference type="Gene3D" id="3.20.20.70">
    <property type="entry name" value="Aldolase class I"/>
    <property type="match status" value="1"/>
</dbReference>
<comment type="caution">
    <text evidence="5">The sequence shown here is derived from an EMBL/GenBank/DDBJ whole genome shotgun (WGS) entry which is preliminary data.</text>
</comment>
<protein>
    <submittedName>
        <fullName evidence="5">FMN-binding glutamate synthase family protein</fullName>
    </submittedName>
</protein>
<evidence type="ECO:0000256" key="2">
    <source>
        <dbReference type="PIRNR" id="PIRNR006429"/>
    </source>
</evidence>
<feature type="domain" description="Glutamate synthase" evidence="4">
    <location>
        <begin position="155"/>
        <end position="480"/>
    </location>
</feature>
<feature type="transmembrane region" description="Helical" evidence="3">
    <location>
        <begin position="39"/>
        <end position="58"/>
    </location>
</feature>
<dbReference type="InterPro" id="IPR013785">
    <property type="entry name" value="Aldolase_TIM"/>
</dbReference>
<evidence type="ECO:0000313" key="6">
    <source>
        <dbReference type="Proteomes" id="UP001157355"/>
    </source>
</evidence>
<keyword evidence="6" id="KW-1185">Reference proteome</keyword>
<dbReference type="AlphaFoldDB" id="A0AA37U153"/>
<dbReference type="InterPro" id="IPR027283">
    <property type="entry name" value="YerD"/>
</dbReference>